<evidence type="ECO:0000256" key="2">
    <source>
        <dbReference type="ARBA" id="ARBA00023315"/>
    </source>
</evidence>
<protein>
    <submittedName>
        <fullName evidence="3">Uncharacterized protein</fullName>
    </submittedName>
</protein>
<keyword evidence="4" id="KW-1185">Reference proteome</keyword>
<keyword evidence="2" id="KW-0012">Acyltransferase</keyword>
<dbReference type="InterPro" id="IPR023213">
    <property type="entry name" value="CAT-like_dom_sf"/>
</dbReference>
<evidence type="ECO:0000313" key="4">
    <source>
        <dbReference type="Proteomes" id="UP000593564"/>
    </source>
</evidence>
<dbReference type="PANTHER" id="PTHR31625">
    <property type="match status" value="1"/>
</dbReference>
<organism evidence="3 4">
    <name type="scientific">Camellia sinensis</name>
    <name type="common">Tea plant</name>
    <name type="synonym">Thea sinensis</name>
    <dbReference type="NCBI Taxonomy" id="4442"/>
    <lineage>
        <taxon>Eukaryota</taxon>
        <taxon>Viridiplantae</taxon>
        <taxon>Streptophyta</taxon>
        <taxon>Embryophyta</taxon>
        <taxon>Tracheophyta</taxon>
        <taxon>Spermatophyta</taxon>
        <taxon>Magnoliopsida</taxon>
        <taxon>eudicotyledons</taxon>
        <taxon>Gunneridae</taxon>
        <taxon>Pentapetalae</taxon>
        <taxon>asterids</taxon>
        <taxon>Ericales</taxon>
        <taxon>Theaceae</taxon>
        <taxon>Camellia</taxon>
    </lineage>
</organism>
<gene>
    <name evidence="3" type="ORF">HYC85_002691</name>
</gene>
<keyword evidence="1" id="KW-0808">Transferase</keyword>
<evidence type="ECO:0000256" key="1">
    <source>
        <dbReference type="ARBA" id="ARBA00022679"/>
    </source>
</evidence>
<reference evidence="4" key="1">
    <citation type="journal article" date="2020" name="Nat. Commun.">
        <title>Genome assembly of wild tea tree DASZ reveals pedigree and selection history of tea varieties.</title>
        <authorList>
            <person name="Zhang W."/>
            <person name="Zhang Y."/>
            <person name="Qiu H."/>
            <person name="Guo Y."/>
            <person name="Wan H."/>
            <person name="Zhang X."/>
            <person name="Scossa F."/>
            <person name="Alseekh S."/>
            <person name="Zhang Q."/>
            <person name="Wang P."/>
            <person name="Xu L."/>
            <person name="Schmidt M.H."/>
            <person name="Jia X."/>
            <person name="Li D."/>
            <person name="Zhu A."/>
            <person name="Guo F."/>
            <person name="Chen W."/>
            <person name="Ni D."/>
            <person name="Usadel B."/>
            <person name="Fernie A.R."/>
            <person name="Wen W."/>
        </authorList>
    </citation>
    <scope>NUCLEOTIDE SEQUENCE [LARGE SCALE GENOMIC DNA]</scope>
    <source>
        <strain evidence="4">cv. G240</strain>
    </source>
</reference>
<comment type="caution">
    <text evidence="3">The sequence shown here is derived from an EMBL/GenBank/DDBJ whole genome shotgun (WGS) entry which is preliminary data.</text>
</comment>
<evidence type="ECO:0000313" key="3">
    <source>
        <dbReference type="EMBL" id="KAF5961482.1"/>
    </source>
</evidence>
<dbReference type="Gene3D" id="3.30.559.10">
    <property type="entry name" value="Chloramphenicol acetyltransferase-like domain"/>
    <property type="match status" value="1"/>
</dbReference>
<dbReference type="InterPro" id="IPR051504">
    <property type="entry name" value="Plant_metabolite_acyltrans"/>
</dbReference>
<proteinExistence type="predicted"/>
<dbReference type="EMBL" id="JACBKZ010000001">
    <property type="protein sequence ID" value="KAF5961482.1"/>
    <property type="molecule type" value="Genomic_DNA"/>
</dbReference>
<accession>A0A7J7I917</accession>
<dbReference type="Proteomes" id="UP000593564">
    <property type="component" value="Unassembled WGS sequence"/>
</dbReference>
<dbReference type="GO" id="GO:0016747">
    <property type="term" value="F:acyltransferase activity, transferring groups other than amino-acyl groups"/>
    <property type="evidence" value="ECO:0007669"/>
    <property type="project" value="UniProtKB-ARBA"/>
</dbReference>
<sequence length="174" mass="19587">MAAPNPVKVLEVCRVVPTPSSPDSAARPIFLLLSSTFPPVQRIFFYKTSHSTTTFSEIVLPKLKHSLSLTLQHYLPLAGNLTWSPDSDKPIIQYVEGHDAISLTIAVSEAESFYLLSGDSFREAKEFHHYLPQLVASHTSTHDGIASHSVSKRIRIICRYFLRPFQRPYKTTSF</sequence>
<dbReference type="Pfam" id="PF02458">
    <property type="entry name" value="Transferase"/>
    <property type="match status" value="1"/>
</dbReference>
<reference evidence="3 4" key="2">
    <citation type="submission" date="2020-07" db="EMBL/GenBank/DDBJ databases">
        <title>Genome assembly of wild tea tree DASZ reveals pedigree and selection history of tea varieties.</title>
        <authorList>
            <person name="Zhang W."/>
        </authorList>
    </citation>
    <scope>NUCLEOTIDE SEQUENCE [LARGE SCALE GENOMIC DNA]</scope>
    <source>
        <strain evidence="4">cv. G240</strain>
        <tissue evidence="3">Leaf</tissue>
    </source>
</reference>
<dbReference type="AlphaFoldDB" id="A0A7J7I917"/>
<name>A0A7J7I917_CAMSI</name>